<evidence type="ECO:0000313" key="1">
    <source>
        <dbReference type="EMBL" id="KAG8564139.1"/>
    </source>
</evidence>
<proteinExistence type="predicted"/>
<sequence length="92" mass="9992">MKPGDIHPQSTEEIFCRFPCSNYSPSSGLLLVSRPQYHVRRCLQIRLASVPQDGGHCTGVLVVVRSKVMWESQLSGSLSSLPPGVSAKPVSL</sequence>
<gene>
    <name evidence="1" type="ORF">GDO81_016343</name>
</gene>
<dbReference type="AlphaFoldDB" id="A0AAV7ARE5"/>
<name>A0AAV7ARE5_ENGPU</name>
<accession>A0AAV7ARE5</accession>
<keyword evidence="2" id="KW-1185">Reference proteome</keyword>
<dbReference type="EMBL" id="WNYA01000007">
    <property type="protein sequence ID" value="KAG8564139.1"/>
    <property type="molecule type" value="Genomic_DNA"/>
</dbReference>
<dbReference type="Proteomes" id="UP000824782">
    <property type="component" value="Unassembled WGS sequence"/>
</dbReference>
<protein>
    <submittedName>
        <fullName evidence="1">Uncharacterized protein</fullName>
    </submittedName>
</protein>
<reference evidence="1" key="1">
    <citation type="thesis" date="2020" institute="ProQuest LLC" country="789 East Eisenhower Parkway, Ann Arbor, MI, USA">
        <title>Comparative Genomics and Chromosome Evolution.</title>
        <authorList>
            <person name="Mudd A.B."/>
        </authorList>
    </citation>
    <scope>NUCLEOTIDE SEQUENCE</scope>
    <source>
        <strain evidence="1">237g6f4</strain>
        <tissue evidence="1">Blood</tissue>
    </source>
</reference>
<comment type="caution">
    <text evidence="1">The sequence shown here is derived from an EMBL/GenBank/DDBJ whole genome shotgun (WGS) entry which is preliminary data.</text>
</comment>
<evidence type="ECO:0000313" key="2">
    <source>
        <dbReference type="Proteomes" id="UP000824782"/>
    </source>
</evidence>
<organism evidence="1 2">
    <name type="scientific">Engystomops pustulosus</name>
    <name type="common">Tungara frog</name>
    <name type="synonym">Physalaemus pustulosus</name>
    <dbReference type="NCBI Taxonomy" id="76066"/>
    <lineage>
        <taxon>Eukaryota</taxon>
        <taxon>Metazoa</taxon>
        <taxon>Chordata</taxon>
        <taxon>Craniata</taxon>
        <taxon>Vertebrata</taxon>
        <taxon>Euteleostomi</taxon>
        <taxon>Amphibia</taxon>
        <taxon>Batrachia</taxon>
        <taxon>Anura</taxon>
        <taxon>Neobatrachia</taxon>
        <taxon>Hyloidea</taxon>
        <taxon>Leptodactylidae</taxon>
        <taxon>Leiuperinae</taxon>
        <taxon>Engystomops</taxon>
    </lineage>
</organism>